<reference evidence="1" key="1">
    <citation type="submission" date="2023-04" db="EMBL/GenBank/DDBJ databases">
        <title>Draft Genome sequencing of Naganishia species isolated from polar environments using Oxford Nanopore Technology.</title>
        <authorList>
            <person name="Leo P."/>
            <person name="Venkateswaran K."/>
        </authorList>
    </citation>
    <scope>NUCLEOTIDE SEQUENCE</scope>
    <source>
        <strain evidence="1">DBVPG 5303</strain>
    </source>
</reference>
<sequence length="655" mass="74046">MAAQALHWQLIETGYRLPNTSAGLNEVDLLEERYEAFSDVIRENGRGKVIVCHADMLDHVRIRRLLYEYGTTQGPVIHVTRRSDSVAEYLRTTMSDFDLEGFLGEWPYREAEIRDVSTFLFMSLEDNVGGQETVDRHPSLSSTLHNNLTTARQLPAHLPYVNKDLIRLLKFIRGTYTNHVPFTSFRSYYLSLTYEHIALAIPHIQELSVGIDCWELRVDLLRDMHPESVIYQLALLRRFSDLPVIFALRTRSQGGTMPDLDRNADASAYTTDILKLALKMGIEYVDVNNIVPRDTKIMLLGMKGNSKVIASWHDYTGQTPWLSPVTYSFYKESVKLGADVVMMVNTAKDNEDNLDVRLLKSRNFYLFGNGLFNSLSPLIHSVAFRQLGLPHQYRAKEAETVEAYAEAIADDDFGGASIRGPHKIAILSLLSRLTPHAEAIGAVNTIISSPAGPVGENTDWRSIHTCVLRCLSYNGYDSIPHKDLSVLVIGAGGLARAAVYALFHLGLVNIQVINRNPPRAYEMAEFLQRIDPQLKINVLTNLSGTILSQDWNPPDIVVSAIPQLDNINDLEWFAPLSRIFQKRRGMFLDTAYAPNPTSLLTKQLQSMRDKEWMMIDAIEVLMEQGFEQIRLWTGRRAPKAAIRQAVAEELRKRSS</sequence>
<proteinExistence type="predicted"/>
<keyword evidence="2" id="KW-1185">Reference proteome</keyword>
<comment type="caution">
    <text evidence="1">The sequence shown here is derived from an EMBL/GenBank/DDBJ whole genome shotgun (WGS) entry which is preliminary data.</text>
</comment>
<evidence type="ECO:0000313" key="2">
    <source>
        <dbReference type="Proteomes" id="UP001234202"/>
    </source>
</evidence>
<accession>A0ACC2XX75</accession>
<name>A0ACC2XX75_9TREE</name>
<gene>
    <name evidence="1" type="ORF">QFC24_000332</name>
</gene>
<dbReference type="EMBL" id="JASBWV010000001">
    <property type="protein sequence ID" value="KAJ9128041.1"/>
    <property type="molecule type" value="Genomic_DNA"/>
</dbReference>
<protein>
    <submittedName>
        <fullName evidence="1">Uncharacterized protein</fullName>
    </submittedName>
</protein>
<dbReference type="Proteomes" id="UP001234202">
    <property type="component" value="Unassembled WGS sequence"/>
</dbReference>
<organism evidence="1 2">
    <name type="scientific">Naganishia onofrii</name>
    <dbReference type="NCBI Taxonomy" id="1851511"/>
    <lineage>
        <taxon>Eukaryota</taxon>
        <taxon>Fungi</taxon>
        <taxon>Dikarya</taxon>
        <taxon>Basidiomycota</taxon>
        <taxon>Agaricomycotina</taxon>
        <taxon>Tremellomycetes</taxon>
        <taxon>Filobasidiales</taxon>
        <taxon>Filobasidiaceae</taxon>
        <taxon>Naganishia</taxon>
    </lineage>
</organism>
<evidence type="ECO:0000313" key="1">
    <source>
        <dbReference type="EMBL" id="KAJ9128041.1"/>
    </source>
</evidence>